<dbReference type="PROSITE" id="PS50893">
    <property type="entry name" value="ABC_TRANSPORTER_2"/>
    <property type="match status" value="1"/>
</dbReference>
<dbReference type="InterPro" id="IPR027417">
    <property type="entry name" value="P-loop_NTPase"/>
</dbReference>
<dbReference type="AlphaFoldDB" id="A0A086AAW4"/>
<dbReference type="Pfam" id="PF00005">
    <property type="entry name" value="ABC_tran"/>
    <property type="match status" value="2"/>
</dbReference>
<keyword evidence="4" id="KW-0067">ATP-binding</keyword>
<feature type="transmembrane region" description="Helical" evidence="6">
    <location>
        <begin position="87"/>
        <end position="108"/>
    </location>
</feature>
<accession>A0A086AAW4</accession>
<dbReference type="CDD" id="cd03255">
    <property type="entry name" value="ABC_MJ0796_LolCDE_FtsE"/>
    <property type="match status" value="1"/>
</dbReference>
<keyword evidence="3" id="KW-0547">Nucleotide-binding</keyword>
<dbReference type="OrthoDB" id="9802264at2"/>
<evidence type="ECO:0000256" key="3">
    <source>
        <dbReference type="ARBA" id="ARBA00022741"/>
    </source>
</evidence>
<keyword evidence="11" id="KW-1185">Reference proteome</keyword>
<dbReference type="SUPFAM" id="SSF52540">
    <property type="entry name" value="P-loop containing nucleoside triphosphate hydrolases"/>
    <property type="match status" value="1"/>
</dbReference>
<name>A0A086AAW4_FLAHY</name>
<protein>
    <submittedName>
        <fullName evidence="8">ABC transporter</fullName>
    </submittedName>
</protein>
<evidence type="ECO:0000256" key="1">
    <source>
        <dbReference type="ARBA" id="ARBA00005417"/>
    </source>
</evidence>
<evidence type="ECO:0000256" key="2">
    <source>
        <dbReference type="ARBA" id="ARBA00022448"/>
    </source>
</evidence>
<keyword evidence="2" id="KW-0813">Transport</keyword>
<dbReference type="InterPro" id="IPR003593">
    <property type="entry name" value="AAA+_ATPase"/>
</dbReference>
<keyword evidence="6" id="KW-1133">Transmembrane helix</keyword>
<reference evidence="8 10" key="1">
    <citation type="submission" date="2014-07" db="EMBL/GenBank/DDBJ databases">
        <title>Genome of Flavobacterium hydatis DSM 2063.</title>
        <authorList>
            <person name="Pipes S.E."/>
            <person name="Stropko S.J."/>
            <person name="Newman J.D."/>
        </authorList>
    </citation>
    <scope>NUCLEOTIDE SEQUENCE [LARGE SCALE GENOMIC DNA]</scope>
    <source>
        <strain evidence="8 10">DSM 2063</strain>
    </source>
</reference>
<dbReference type="PANTHER" id="PTHR42798:SF2">
    <property type="entry name" value="ABC TRANSPORTER ATP-BINDING PROTEIN MG467-RELATED"/>
    <property type="match status" value="1"/>
</dbReference>
<feature type="transmembrane region" description="Helical" evidence="6">
    <location>
        <begin position="114"/>
        <end position="135"/>
    </location>
</feature>
<dbReference type="Proteomes" id="UP000198424">
    <property type="component" value="Unassembled WGS sequence"/>
</dbReference>
<dbReference type="InterPro" id="IPR003439">
    <property type="entry name" value="ABC_transporter-like_ATP-bd"/>
</dbReference>
<dbReference type="GO" id="GO:0016887">
    <property type="term" value="F:ATP hydrolysis activity"/>
    <property type="evidence" value="ECO:0007669"/>
    <property type="project" value="InterPro"/>
</dbReference>
<dbReference type="Proteomes" id="UP000028712">
    <property type="component" value="Unassembled WGS sequence"/>
</dbReference>
<evidence type="ECO:0000313" key="8">
    <source>
        <dbReference type="EMBL" id="KFF13828.1"/>
    </source>
</evidence>
<evidence type="ECO:0000259" key="7">
    <source>
        <dbReference type="PROSITE" id="PS50893"/>
    </source>
</evidence>
<sequence>MIKAKNIHKFYDQLEVLKGVDLHIKKGEIVSIVGASGAGKTTLLQILGTLDKPERNSESSLTINGENILALQDVEKDNSKQEKRLRIVTWIGGIYAVVLAVYLLFFRSKIENDLLGTVTLVAMLLPILSLFIYYFRYFNGKSKKDKTLSEFRNLNLGFIFQFHQLLPEFTALENVCIPAFISNKPKAEIEKEAKRLLEYLGLSHRIHHKPNELSGGEQQRVAVARALINKPDVIFADEPSGNLDTHSAENLHQLFFQLRDEFGQTFVIVTHNEELANMADRKLVMVDGQIIS</sequence>
<dbReference type="EMBL" id="MUGY01000029">
    <property type="protein sequence ID" value="OXA89913.1"/>
    <property type="molecule type" value="Genomic_DNA"/>
</dbReference>
<keyword evidence="6" id="KW-0812">Transmembrane</keyword>
<dbReference type="InterPro" id="IPR017871">
    <property type="entry name" value="ABC_transporter-like_CS"/>
</dbReference>
<dbReference type="PANTHER" id="PTHR42798">
    <property type="entry name" value="LIPOPROTEIN-RELEASING SYSTEM ATP-BINDING PROTEIN LOLD"/>
    <property type="match status" value="1"/>
</dbReference>
<evidence type="ECO:0000313" key="10">
    <source>
        <dbReference type="Proteomes" id="UP000028712"/>
    </source>
</evidence>
<evidence type="ECO:0000313" key="9">
    <source>
        <dbReference type="EMBL" id="OXA89913.1"/>
    </source>
</evidence>
<dbReference type="Gene3D" id="3.40.50.300">
    <property type="entry name" value="P-loop containing nucleotide triphosphate hydrolases"/>
    <property type="match status" value="1"/>
</dbReference>
<evidence type="ECO:0000313" key="11">
    <source>
        <dbReference type="Proteomes" id="UP000198424"/>
    </source>
</evidence>
<evidence type="ECO:0000256" key="6">
    <source>
        <dbReference type="SAM" id="Phobius"/>
    </source>
</evidence>
<dbReference type="eggNOG" id="COG1136">
    <property type="taxonomic scope" value="Bacteria"/>
</dbReference>
<comment type="similarity">
    <text evidence="1">Belongs to the ABC transporter superfamily.</text>
</comment>
<dbReference type="STRING" id="991.IW20_17280"/>
<evidence type="ECO:0000256" key="4">
    <source>
        <dbReference type="ARBA" id="ARBA00022840"/>
    </source>
</evidence>
<dbReference type="PROSITE" id="PS00211">
    <property type="entry name" value="ABC_TRANSPORTER_1"/>
    <property type="match status" value="1"/>
</dbReference>
<organism evidence="8 10">
    <name type="scientific">Flavobacterium hydatis</name>
    <name type="common">Cytophaga aquatilis</name>
    <dbReference type="NCBI Taxonomy" id="991"/>
    <lineage>
        <taxon>Bacteria</taxon>
        <taxon>Pseudomonadati</taxon>
        <taxon>Bacteroidota</taxon>
        <taxon>Flavobacteriia</taxon>
        <taxon>Flavobacteriales</taxon>
        <taxon>Flavobacteriaceae</taxon>
        <taxon>Flavobacterium</taxon>
    </lineage>
</organism>
<dbReference type="SMART" id="SM00382">
    <property type="entry name" value="AAA"/>
    <property type="match status" value="1"/>
</dbReference>
<dbReference type="EMBL" id="JPRM01000027">
    <property type="protein sequence ID" value="KFF13828.1"/>
    <property type="molecule type" value="Genomic_DNA"/>
</dbReference>
<dbReference type="eggNOG" id="COG1126">
    <property type="taxonomic scope" value="Bacteria"/>
</dbReference>
<gene>
    <name evidence="9" type="ORF">B0A62_20450</name>
    <name evidence="8" type="ORF">IW20_17280</name>
</gene>
<feature type="domain" description="ABC transporter" evidence="7">
    <location>
        <begin position="2"/>
        <end position="291"/>
    </location>
</feature>
<dbReference type="GO" id="GO:0005524">
    <property type="term" value="F:ATP binding"/>
    <property type="evidence" value="ECO:0007669"/>
    <property type="project" value="UniProtKB-KW"/>
</dbReference>
<keyword evidence="6" id="KW-0472">Membrane</keyword>
<reference evidence="9 11" key="2">
    <citation type="submission" date="2016-11" db="EMBL/GenBank/DDBJ databases">
        <title>Whole genomes of Flavobacteriaceae.</title>
        <authorList>
            <person name="Stine C."/>
            <person name="Li C."/>
            <person name="Tadesse D."/>
        </authorList>
    </citation>
    <scope>NUCLEOTIDE SEQUENCE [LARGE SCALE GENOMIC DNA]</scope>
    <source>
        <strain evidence="9 11">ATCC 29551</strain>
    </source>
</reference>
<comment type="caution">
    <text evidence="8">The sequence shown here is derived from an EMBL/GenBank/DDBJ whole genome shotgun (WGS) entry which is preliminary data.</text>
</comment>
<keyword evidence="5" id="KW-1278">Translocase</keyword>
<evidence type="ECO:0000256" key="5">
    <source>
        <dbReference type="ARBA" id="ARBA00022967"/>
    </source>
</evidence>
<proteinExistence type="inferred from homology"/>
<dbReference type="InterPro" id="IPR017911">
    <property type="entry name" value="MacB-like_ATP-bd"/>
</dbReference>